<proteinExistence type="predicted"/>
<dbReference type="AlphaFoldDB" id="A0A0K2VGD8"/>
<feature type="non-terminal residue" evidence="1">
    <location>
        <position position="1"/>
    </location>
</feature>
<accession>A0A0K2VGD8</accession>
<protein>
    <submittedName>
        <fullName evidence="1">Uncharacterized protein</fullName>
    </submittedName>
</protein>
<sequence length="55" mass="6669">NLLFLKFHNFCKTRKHYINVRVHQLNICSFQFKSLDGSNYNEFNYGYSNLNFCNI</sequence>
<name>A0A0K2VGD8_LEPSM</name>
<dbReference type="EMBL" id="HACA01032069">
    <property type="protein sequence ID" value="CDW49430.1"/>
    <property type="molecule type" value="Transcribed_RNA"/>
</dbReference>
<evidence type="ECO:0000313" key="1">
    <source>
        <dbReference type="EMBL" id="CDW49430.1"/>
    </source>
</evidence>
<reference evidence="1" key="1">
    <citation type="submission" date="2014-05" db="EMBL/GenBank/DDBJ databases">
        <authorList>
            <person name="Chronopoulou M."/>
        </authorList>
    </citation>
    <scope>NUCLEOTIDE SEQUENCE</scope>
    <source>
        <tissue evidence="1">Whole organism</tissue>
    </source>
</reference>
<organism evidence="1">
    <name type="scientific">Lepeophtheirus salmonis</name>
    <name type="common">Salmon louse</name>
    <name type="synonym">Caligus salmonis</name>
    <dbReference type="NCBI Taxonomy" id="72036"/>
    <lineage>
        <taxon>Eukaryota</taxon>
        <taxon>Metazoa</taxon>
        <taxon>Ecdysozoa</taxon>
        <taxon>Arthropoda</taxon>
        <taxon>Crustacea</taxon>
        <taxon>Multicrustacea</taxon>
        <taxon>Hexanauplia</taxon>
        <taxon>Copepoda</taxon>
        <taxon>Siphonostomatoida</taxon>
        <taxon>Caligidae</taxon>
        <taxon>Lepeophtheirus</taxon>
    </lineage>
</organism>